<dbReference type="InterPro" id="IPR032808">
    <property type="entry name" value="DoxX"/>
</dbReference>
<gene>
    <name evidence="8" type="ORF">UY61_C0035G0007</name>
</gene>
<evidence type="ECO:0000256" key="6">
    <source>
        <dbReference type="ARBA" id="ARBA00023136"/>
    </source>
</evidence>
<evidence type="ECO:0000256" key="7">
    <source>
        <dbReference type="SAM" id="Phobius"/>
    </source>
</evidence>
<dbReference type="EMBL" id="LCQQ01000035">
    <property type="protein sequence ID" value="KKW20389.1"/>
    <property type="molecule type" value="Genomic_DNA"/>
</dbReference>
<evidence type="ECO:0000313" key="8">
    <source>
        <dbReference type="EMBL" id="KKW20389.1"/>
    </source>
</evidence>
<organism evidence="8 9">
    <name type="scientific">Candidatus Adlerbacteria bacterium GW2011_GWC1_50_9</name>
    <dbReference type="NCBI Taxonomy" id="1618608"/>
    <lineage>
        <taxon>Bacteria</taxon>
        <taxon>Candidatus Adleribacteriota</taxon>
    </lineage>
</organism>
<dbReference type="Pfam" id="PF07681">
    <property type="entry name" value="DoxX"/>
    <property type="match status" value="1"/>
</dbReference>
<feature type="transmembrane region" description="Helical" evidence="7">
    <location>
        <begin position="7"/>
        <end position="25"/>
    </location>
</feature>
<evidence type="ECO:0000256" key="2">
    <source>
        <dbReference type="ARBA" id="ARBA00006679"/>
    </source>
</evidence>
<dbReference type="InterPro" id="IPR051907">
    <property type="entry name" value="DoxX-like_oxidoreductase"/>
</dbReference>
<protein>
    <recommendedName>
        <fullName evidence="10">DoxX</fullName>
    </recommendedName>
</protein>
<comment type="subcellular location">
    <subcellularLocation>
        <location evidence="1">Cell membrane</location>
        <topology evidence="1">Multi-pass membrane protein</topology>
    </subcellularLocation>
</comment>
<feature type="transmembrane region" description="Helical" evidence="7">
    <location>
        <begin position="71"/>
        <end position="97"/>
    </location>
</feature>
<evidence type="ECO:0000256" key="1">
    <source>
        <dbReference type="ARBA" id="ARBA00004651"/>
    </source>
</evidence>
<keyword evidence="5 7" id="KW-1133">Transmembrane helix</keyword>
<evidence type="ECO:0000256" key="5">
    <source>
        <dbReference type="ARBA" id="ARBA00022989"/>
    </source>
</evidence>
<dbReference type="AlphaFoldDB" id="A0A0G1ZLU0"/>
<name>A0A0G1ZLU0_9BACT</name>
<keyword evidence="3" id="KW-1003">Cell membrane</keyword>
<dbReference type="Proteomes" id="UP000034201">
    <property type="component" value="Unassembled WGS sequence"/>
</dbReference>
<comment type="caution">
    <text evidence="8">The sequence shown here is derived from an EMBL/GenBank/DDBJ whole genome shotgun (WGS) entry which is preliminary data.</text>
</comment>
<evidence type="ECO:0000313" key="9">
    <source>
        <dbReference type="Proteomes" id="UP000034201"/>
    </source>
</evidence>
<sequence>MTNLQKYSLFLLRISLGWLFFYAGITKVLNPAWSAAGYLKGAKTFASFYQWLLTPSVLPVINFLNEWGLTLIGVSFILGVFVRWSSYAGVLMMALYYFPILQFPVVGDHSYIVDEHIIYIFAFLALAGFDAGKTWGLENRISSIFRVKKAEIV</sequence>
<evidence type="ECO:0008006" key="10">
    <source>
        <dbReference type="Google" id="ProtNLM"/>
    </source>
</evidence>
<evidence type="ECO:0000256" key="3">
    <source>
        <dbReference type="ARBA" id="ARBA00022475"/>
    </source>
</evidence>
<dbReference type="PANTHER" id="PTHR33452">
    <property type="entry name" value="OXIDOREDUCTASE CATD-RELATED"/>
    <property type="match status" value="1"/>
</dbReference>
<keyword evidence="6 7" id="KW-0472">Membrane</keyword>
<accession>A0A0G1ZLU0</accession>
<evidence type="ECO:0000256" key="4">
    <source>
        <dbReference type="ARBA" id="ARBA00022692"/>
    </source>
</evidence>
<proteinExistence type="inferred from homology"/>
<keyword evidence="4 7" id="KW-0812">Transmembrane</keyword>
<dbReference type="GO" id="GO:0005886">
    <property type="term" value="C:plasma membrane"/>
    <property type="evidence" value="ECO:0007669"/>
    <property type="project" value="UniProtKB-SubCell"/>
</dbReference>
<feature type="transmembrane region" description="Helical" evidence="7">
    <location>
        <begin position="117"/>
        <end position="136"/>
    </location>
</feature>
<dbReference type="PANTHER" id="PTHR33452:SF1">
    <property type="entry name" value="INNER MEMBRANE PROTEIN YPHA-RELATED"/>
    <property type="match status" value="1"/>
</dbReference>
<reference evidence="8 9" key="1">
    <citation type="journal article" date="2015" name="Nature">
        <title>rRNA introns, odd ribosomes, and small enigmatic genomes across a large radiation of phyla.</title>
        <authorList>
            <person name="Brown C.T."/>
            <person name="Hug L.A."/>
            <person name="Thomas B.C."/>
            <person name="Sharon I."/>
            <person name="Castelle C.J."/>
            <person name="Singh A."/>
            <person name="Wilkins M.J."/>
            <person name="Williams K.H."/>
            <person name="Banfield J.F."/>
        </authorList>
    </citation>
    <scope>NUCLEOTIDE SEQUENCE [LARGE SCALE GENOMIC DNA]</scope>
</reference>
<comment type="similarity">
    <text evidence="2">Belongs to the DoxX family.</text>
</comment>